<keyword evidence="1" id="KW-0732">Signal</keyword>
<dbReference type="GO" id="GO:0005576">
    <property type="term" value="C:extracellular region"/>
    <property type="evidence" value="ECO:0007669"/>
    <property type="project" value="TreeGrafter"/>
</dbReference>
<evidence type="ECO:0000313" key="4">
    <source>
        <dbReference type="Proteomes" id="UP000198406"/>
    </source>
</evidence>
<dbReference type="SMART" id="SM00636">
    <property type="entry name" value="Glyco_18"/>
    <property type="match status" value="1"/>
</dbReference>
<accession>A0A1Z5K9R1</accession>
<keyword evidence="4" id="KW-1185">Reference proteome</keyword>
<dbReference type="InterPro" id="IPR017853">
    <property type="entry name" value="GH"/>
</dbReference>
<evidence type="ECO:0000259" key="2">
    <source>
        <dbReference type="PROSITE" id="PS51910"/>
    </source>
</evidence>
<dbReference type="InterPro" id="IPR011583">
    <property type="entry name" value="Chitinase_II/V-like_cat"/>
</dbReference>
<dbReference type="EMBL" id="BDSP01000193">
    <property type="protein sequence ID" value="GAX23000.1"/>
    <property type="molecule type" value="Genomic_DNA"/>
</dbReference>
<dbReference type="PROSITE" id="PS51910">
    <property type="entry name" value="GH18_2"/>
    <property type="match status" value="1"/>
</dbReference>
<dbReference type="AlphaFoldDB" id="A0A1Z5K9R1"/>
<proteinExistence type="predicted"/>
<comment type="caution">
    <text evidence="3">The sequence shown here is derived from an EMBL/GenBank/DDBJ whole genome shotgun (WGS) entry which is preliminary data.</text>
</comment>
<organism evidence="3 4">
    <name type="scientific">Fistulifera solaris</name>
    <name type="common">Oleaginous diatom</name>
    <dbReference type="NCBI Taxonomy" id="1519565"/>
    <lineage>
        <taxon>Eukaryota</taxon>
        <taxon>Sar</taxon>
        <taxon>Stramenopiles</taxon>
        <taxon>Ochrophyta</taxon>
        <taxon>Bacillariophyta</taxon>
        <taxon>Bacillariophyceae</taxon>
        <taxon>Bacillariophycidae</taxon>
        <taxon>Naviculales</taxon>
        <taxon>Naviculaceae</taxon>
        <taxon>Fistulifera</taxon>
    </lineage>
</organism>
<dbReference type="InterPro" id="IPR050314">
    <property type="entry name" value="Glycosyl_Hydrlase_18"/>
</dbReference>
<dbReference type="GO" id="GO:0006032">
    <property type="term" value="P:chitin catabolic process"/>
    <property type="evidence" value="ECO:0007669"/>
    <property type="project" value="TreeGrafter"/>
</dbReference>
<dbReference type="GO" id="GO:0008061">
    <property type="term" value="F:chitin binding"/>
    <property type="evidence" value="ECO:0007669"/>
    <property type="project" value="InterPro"/>
</dbReference>
<dbReference type="OrthoDB" id="192870at2759"/>
<name>A0A1Z5K9R1_FISSO</name>
<evidence type="ECO:0000256" key="1">
    <source>
        <dbReference type="SAM" id="SignalP"/>
    </source>
</evidence>
<sequence>MRILLLFLVRSVFNCGLTKADDSFSIGGYLPDYRFYINVNDTATKLSDLVLFSLQPSKNGVDFPCCLDNHHYDIARQAVAHKRTINDEDLRLWITVGGGGRSTEFLKATESDAFLQSIQQLATSNMITGIDLDCEYFTSQADYQKYLIWLDRVIPKLQQRNLKVSVALHAGMFLTASIYEKVDRIHLMTYDMMYDRTSVAHRPEDHYHADMYQTDQAVQKLVKSGCPRAKIILGIPAYARHYQNPGMVKTFAELVDEIMSEETDRAISVLKEWKGYRGDFPISAARKVDYARQQQLGGVFLWELGQDKQVDGNGGYLLETISAAASNTGVLNNKEEL</sequence>
<reference evidence="3 4" key="1">
    <citation type="journal article" date="2015" name="Plant Cell">
        <title>Oil accumulation by the oleaginous diatom Fistulifera solaris as revealed by the genome and transcriptome.</title>
        <authorList>
            <person name="Tanaka T."/>
            <person name="Maeda Y."/>
            <person name="Veluchamy A."/>
            <person name="Tanaka M."/>
            <person name="Abida H."/>
            <person name="Marechal E."/>
            <person name="Bowler C."/>
            <person name="Muto M."/>
            <person name="Sunaga Y."/>
            <person name="Tanaka M."/>
            <person name="Yoshino T."/>
            <person name="Taniguchi T."/>
            <person name="Fukuda Y."/>
            <person name="Nemoto M."/>
            <person name="Matsumoto M."/>
            <person name="Wong P.S."/>
            <person name="Aburatani S."/>
            <person name="Fujibuchi W."/>
        </authorList>
    </citation>
    <scope>NUCLEOTIDE SEQUENCE [LARGE SCALE GENOMIC DNA]</scope>
    <source>
        <strain evidence="3 4">JPCC DA0580</strain>
    </source>
</reference>
<feature type="signal peptide" evidence="1">
    <location>
        <begin position="1"/>
        <end position="20"/>
    </location>
</feature>
<dbReference type="SUPFAM" id="SSF51445">
    <property type="entry name" value="(Trans)glycosidases"/>
    <property type="match status" value="1"/>
</dbReference>
<evidence type="ECO:0000313" key="3">
    <source>
        <dbReference type="EMBL" id="GAX23000.1"/>
    </source>
</evidence>
<dbReference type="PANTHER" id="PTHR11177:SF317">
    <property type="entry name" value="CHITINASE 12-RELATED"/>
    <property type="match status" value="1"/>
</dbReference>
<gene>
    <name evidence="3" type="ORF">FisN_15Hu102</name>
</gene>
<dbReference type="InterPro" id="IPR001223">
    <property type="entry name" value="Glyco_hydro18_cat"/>
</dbReference>
<dbReference type="Pfam" id="PF00704">
    <property type="entry name" value="Glyco_hydro_18"/>
    <property type="match status" value="1"/>
</dbReference>
<dbReference type="Gene3D" id="3.20.20.80">
    <property type="entry name" value="Glycosidases"/>
    <property type="match status" value="1"/>
</dbReference>
<dbReference type="InParanoid" id="A0A1Z5K9R1"/>
<feature type="chain" id="PRO_5012373905" description="GH18 domain-containing protein" evidence="1">
    <location>
        <begin position="21"/>
        <end position="337"/>
    </location>
</feature>
<protein>
    <recommendedName>
        <fullName evidence="2">GH18 domain-containing protein</fullName>
    </recommendedName>
</protein>
<dbReference type="Proteomes" id="UP000198406">
    <property type="component" value="Unassembled WGS sequence"/>
</dbReference>
<feature type="domain" description="GH18" evidence="2">
    <location>
        <begin position="24"/>
        <end position="328"/>
    </location>
</feature>
<dbReference type="GO" id="GO:0005975">
    <property type="term" value="P:carbohydrate metabolic process"/>
    <property type="evidence" value="ECO:0007669"/>
    <property type="project" value="InterPro"/>
</dbReference>
<dbReference type="PANTHER" id="PTHR11177">
    <property type="entry name" value="CHITINASE"/>
    <property type="match status" value="1"/>
</dbReference>
<dbReference type="GO" id="GO:0004568">
    <property type="term" value="F:chitinase activity"/>
    <property type="evidence" value="ECO:0007669"/>
    <property type="project" value="TreeGrafter"/>
</dbReference>